<comment type="caution">
    <text evidence="1">The sequence shown here is derived from an EMBL/GenBank/DDBJ whole genome shotgun (WGS) entry which is preliminary data.</text>
</comment>
<evidence type="ECO:0000313" key="1">
    <source>
        <dbReference type="EMBL" id="CAB3990766.1"/>
    </source>
</evidence>
<protein>
    <submittedName>
        <fullName evidence="1">Uncharacterized protein</fullName>
    </submittedName>
</protein>
<name>A0A6S7GMU6_PARCT</name>
<accession>A0A6S7GMU6</accession>
<sequence>MARTETNTQLRVAKNEYYTNKISCESQNPKTAWKTINSGLIGKQNRSTKVNELNIDNVKLTYPEDIAKGFNDYFANIGYIINYEYLSLNNLSEHQFGFQKFQLTASALLDCTNDWNLSMDRKWFNLAVY</sequence>
<reference evidence="1" key="1">
    <citation type="submission" date="2020-04" db="EMBL/GenBank/DDBJ databases">
        <authorList>
            <person name="Alioto T."/>
            <person name="Alioto T."/>
            <person name="Gomez Garrido J."/>
        </authorList>
    </citation>
    <scope>NUCLEOTIDE SEQUENCE</scope>
    <source>
        <strain evidence="1">A484AB</strain>
    </source>
</reference>
<gene>
    <name evidence="1" type="ORF">PACLA_8A051212</name>
</gene>
<dbReference type="AlphaFoldDB" id="A0A6S7GMU6"/>
<dbReference type="OrthoDB" id="410381at2759"/>
<dbReference type="Proteomes" id="UP001152795">
    <property type="component" value="Unassembled WGS sequence"/>
</dbReference>
<keyword evidence="2" id="KW-1185">Reference proteome</keyword>
<organism evidence="1 2">
    <name type="scientific">Paramuricea clavata</name>
    <name type="common">Red gorgonian</name>
    <name type="synonym">Violescent sea-whip</name>
    <dbReference type="NCBI Taxonomy" id="317549"/>
    <lineage>
        <taxon>Eukaryota</taxon>
        <taxon>Metazoa</taxon>
        <taxon>Cnidaria</taxon>
        <taxon>Anthozoa</taxon>
        <taxon>Octocorallia</taxon>
        <taxon>Malacalcyonacea</taxon>
        <taxon>Plexauridae</taxon>
        <taxon>Paramuricea</taxon>
    </lineage>
</organism>
<dbReference type="EMBL" id="CACRXK020001722">
    <property type="protein sequence ID" value="CAB3990766.1"/>
    <property type="molecule type" value="Genomic_DNA"/>
</dbReference>
<evidence type="ECO:0000313" key="2">
    <source>
        <dbReference type="Proteomes" id="UP001152795"/>
    </source>
</evidence>
<proteinExistence type="predicted"/>